<feature type="transmembrane region" description="Helical" evidence="6">
    <location>
        <begin position="307"/>
        <end position="332"/>
    </location>
</feature>
<name>A0A432W350_9GAMM</name>
<evidence type="ECO:0000313" key="9">
    <source>
        <dbReference type="Proteomes" id="UP000288395"/>
    </source>
</evidence>
<dbReference type="OrthoDB" id="9762978at2"/>
<keyword evidence="4 6" id="KW-1133">Transmembrane helix</keyword>
<dbReference type="PANTHER" id="PTHR43478:SF1">
    <property type="entry name" value="NA+_H+ ANTIPORTER NHAC-LIKE C-TERMINAL DOMAIN-CONTAINING PROTEIN"/>
    <property type="match status" value="1"/>
</dbReference>
<reference evidence="9" key="1">
    <citation type="journal article" date="2018" name="Front. Microbiol.">
        <title>Genome-Based Analysis Reveals the Taxonomy and Diversity of the Family Idiomarinaceae.</title>
        <authorList>
            <person name="Liu Y."/>
            <person name="Lai Q."/>
            <person name="Shao Z."/>
        </authorList>
    </citation>
    <scope>NUCLEOTIDE SEQUENCE [LARGE SCALE GENOMIC DNA]</scope>
    <source>
        <strain evidence="9">GBPy7</strain>
    </source>
</reference>
<evidence type="ECO:0000256" key="3">
    <source>
        <dbReference type="ARBA" id="ARBA00022692"/>
    </source>
</evidence>
<evidence type="ECO:0000313" key="8">
    <source>
        <dbReference type="EMBL" id="RUO23645.1"/>
    </source>
</evidence>
<feature type="domain" description="Na+/H+ antiporter NhaC-like C-terminal" evidence="7">
    <location>
        <begin position="160"/>
        <end position="460"/>
    </location>
</feature>
<feature type="transmembrane region" description="Helical" evidence="6">
    <location>
        <begin position="67"/>
        <end position="87"/>
    </location>
</feature>
<feature type="transmembrane region" description="Helical" evidence="6">
    <location>
        <begin position="6"/>
        <end position="22"/>
    </location>
</feature>
<feature type="transmembrane region" description="Helical" evidence="6">
    <location>
        <begin position="188"/>
        <end position="210"/>
    </location>
</feature>
<dbReference type="Proteomes" id="UP000288395">
    <property type="component" value="Unassembled WGS sequence"/>
</dbReference>
<feature type="transmembrane region" description="Helical" evidence="6">
    <location>
        <begin position="246"/>
        <end position="267"/>
    </location>
</feature>
<evidence type="ECO:0000256" key="5">
    <source>
        <dbReference type="ARBA" id="ARBA00023136"/>
    </source>
</evidence>
<comment type="caution">
    <text evidence="8">The sequence shown here is derived from an EMBL/GenBank/DDBJ whole genome shotgun (WGS) entry which is preliminary data.</text>
</comment>
<dbReference type="Pfam" id="PF03553">
    <property type="entry name" value="Na_H_antiporter"/>
    <property type="match status" value="1"/>
</dbReference>
<protein>
    <submittedName>
        <fullName evidence="8">Sodium:proton antiporter</fullName>
    </submittedName>
</protein>
<feature type="transmembrane region" description="Helical" evidence="6">
    <location>
        <begin position="443"/>
        <end position="463"/>
    </location>
</feature>
<proteinExistence type="predicted"/>
<keyword evidence="2" id="KW-1003">Cell membrane</keyword>
<evidence type="ECO:0000256" key="2">
    <source>
        <dbReference type="ARBA" id="ARBA00022475"/>
    </source>
</evidence>
<feature type="transmembrane region" description="Helical" evidence="6">
    <location>
        <begin position="108"/>
        <end position="128"/>
    </location>
</feature>
<feature type="transmembrane region" description="Helical" evidence="6">
    <location>
        <begin position="386"/>
        <end position="411"/>
    </location>
</feature>
<evidence type="ECO:0000256" key="4">
    <source>
        <dbReference type="ARBA" id="ARBA00022989"/>
    </source>
</evidence>
<evidence type="ECO:0000259" key="7">
    <source>
        <dbReference type="Pfam" id="PF03553"/>
    </source>
</evidence>
<dbReference type="PANTHER" id="PTHR43478">
    <property type="entry name" value="NA+/H+ ANTIPORTER-RELATED"/>
    <property type="match status" value="1"/>
</dbReference>
<dbReference type="AlphaFoldDB" id="A0A432W350"/>
<dbReference type="GO" id="GO:0005886">
    <property type="term" value="C:plasma membrane"/>
    <property type="evidence" value="ECO:0007669"/>
    <property type="project" value="UniProtKB-SubCell"/>
</dbReference>
<keyword evidence="5 6" id="KW-0472">Membrane</keyword>
<accession>A0A432W350</accession>
<evidence type="ECO:0000256" key="6">
    <source>
        <dbReference type="SAM" id="Phobius"/>
    </source>
</evidence>
<dbReference type="EMBL" id="PIPJ01000001">
    <property type="protein sequence ID" value="RUO23645.1"/>
    <property type="molecule type" value="Genomic_DNA"/>
</dbReference>
<sequence>MNTELGWLSLLPSLLAILFAIITRKVVLALLGGVLLAHVLLFMPSLGTGVISGVSSLGEVLIDPSNQLIWGFTLAIGALFGVLERGGTFRHFVAALQQKQLVPNKRRARMFTWILGVLVFIESNVSIMTSGTTSRPVYDQLGISRQKLAYLIDSTCAPICILIPLNAWGAFNIGLIGNQGINDPISTFVASIGLNFYAIIALFLALFVAWTGWAFGPMKGFEQQVSSNHVQKPMAKVNNETVNKGALYTVIISLVTMVLMVPVMLYITGEGRIVSGDGMVSVFTAIMVALGIAIAGTVWSLGASSKVILSAILRGAWKILPLAIILWVAIALGDATRTLGSGEYLAGILNASLPIWLLPALIFLLSALTAFAIGSSWGTFAIMLPLAIPLALGLDLPVALFVGAALAGGIFGDHSSPISDTTIIASLASGSEHIDHVRTQLPYALLAATLATAGYIVAGIWIASA</sequence>
<dbReference type="RefSeq" id="WP_126765467.1">
    <property type="nucleotide sequence ID" value="NZ_PIPJ01000001.1"/>
</dbReference>
<gene>
    <name evidence="8" type="ORF">CWE08_03080</name>
</gene>
<evidence type="ECO:0000256" key="1">
    <source>
        <dbReference type="ARBA" id="ARBA00004651"/>
    </source>
</evidence>
<organism evidence="8 9">
    <name type="scientific">Aliidiomarina iranensis</name>
    <dbReference type="NCBI Taxonomy" id="1434071"/>
    <lineage>
        <taxon>Bacteria</taxon>
        <taxon>Pseudomonadati</taxon>
        <taxon>Pseudomonadota</taxon>
        <taxon>Gammaproteobacteria</taxon>
        <taxon>Alteromonadales</taxon>
        <taxon>Idiomarinaceae</taxon>
        <taxon>Aliidiomarina</taxon>
    </lineage>
</organism>
<feature type="transmembrane region" description="Helical" evidence="6">
    <location>
        <begin position="27"/>
        <end position="47"/>
    </location>
</feature>
<feature type="transmembrane region" description="Helical" evidence="6">
    <location>
        <begin position="148"/>
        <end position="176"/>
    </location>
</feature>
<feature type="transmembrane region" description="Helical" evidence="6">
    <location>
        <begin position="279"/>
        <end position="301"/>
    </location>
</feature>
<feature type="transmembrane region" description="Helical" evidence="6">
    <location>
        <begin position="353"/>
        <end position="374"/>
    </location>
</feature>
<comment type="subcellular location">
    <subcellularLocation>
        <location evidence="1">Cell membrane</location>
        <topology evidence="1">Multi-pass membrane protein</topology>
    </subcellularLocation>
</comment>
<keyword evidence="9" id="KW-1185">Reference proteome</keyword>
<keyword evidence="3 6" id="KW-0812">Transmembrane</keyword>
<dbReference type="InterPro" id="IPR018461">
    <property type="entry name" value="Na/H_Antiport_NhaC-like_C"/>
</dbReference>